<dbReference type="RefSeq" id="WP_013627330.1">
    <property type="nucleotide sequence ID" value="NC_015174.1"/>
</dbReference>
<dbReference type="Proteomes" id="UP000006860">
    <property type="component" value="Chromosome"/>
</dbReference>
<dbReference type="InterPro" id="IPR055180">
    <property type="entry name" value="HsdR_RecA-like_helicase_dom_2"/>
</dbReference>
<evidence type="ECO:0000259" key="11">
    <source>
        <dbReference type="PROSITE" id="PS51192"/>
    </source>
</evidence>
<comment type="similarity">
    <text evidence="2 10">Belongs to the HsdR family.</text>
</comment>
<evidence type="ECO:0000256" key="10">
    <source>
        <dbReference type="RuleBase" id="RU364115"/>
    </source>
</evidence>
<keyword evidence="7 10" id="KW-0378">Hydrolase</keyword>
<accession>F0SJ50</accession>
<dbReference type="CDD" id="cd18030">
    <property type="entry name" value="DEXHc_RE_I_HsdR"/>
    <property type="match status" value="1"/>
</dbReference>
<dbReference type="InterPro" id="IPR004473">
    <property type="entry name" value="Restrct_endonuc_typeI_HsdR"/>
</dbReference>
<proteinExistence type="inferred from homology"/>
<dbReference type="Pfam" id="PF18766">
    <property type="entry name" value="SWI2_SNF2"/>
    <property type="match status" value="1"/>
</dbReference>
<evidence type="ECO:0000256" key="8">
    <source>
        <dbReference type="ARBA" id="ARBA00022840"/>
    </source>
</evidence>
<dbReference type="InterPro" id="IPR021810">
    <property type="entry name" value="T1RH-like_C"/>
</dbReference>
<dbReference type="InterPro" id="IPR051268">
    <property type="entry name" value="Type-I_R_enzyme_R_subunit"/>
</dbReference>
<dbReference type="AlphaFoldDB" id="F0SJ50"/>
<gene>
    <name evidence="12" type="ordered locus">Plabr_0971</name>
</gene>
<dbReference type="CDD" id="cd22332">
    <property type="entry name" value="HsdR_N"/>
    <property type="match status" value="1"/>
</dbReference>
<dbReference type="InterPro" id="IPR027417">
    <property type="entry name" value="P-loop_NTPase"/>
</dbReference>
<sequence length="1058" mass="121156">MPVSDFLEDLVSHLPALQLLQQVGYEYVTPAEALALRGGRKSRVVLESILLDHLRKLNQITFRGESHDFTEANLKNAVDALINVSLSNGLIATNEKAFDLLTLGTAQEQTIDGNKRSYTVRYIDWEEPENNVFHVADEFEVERTASHELRRPDLREAVEEGISQHLRNQRTGEIPGLFVYSQLLGSVAQNGGKYATIGTPMKFWSKWKEEHTGDMDVRLAKLINTPLNQLVRGQTQLDRMFENRKPVVVAKMKEIMTAGERLPSPQDRLLYCLFRPERLLEMACRFTVFDKNAKKVARYQQYFAIGETLARVTKAKGDEQRPGGVIWHTTGSGKSLTMVMLAKALALEPTIKNPRVVIVTDRVDLDRQITNTFRACRKSVEQAKSGEHLVGLVANDKADIITTIIDKFESAASRHELRDESSNVFVLVDESHRSQYGTAHAKMKQVFPNACYIGFTGTPLLKKEKSTATKFGGFIHSYPMRQAVEDGAITPILYEGRMSELSGDQRQIDKWFDRITKDLSDEQKADLKKKFRREEELTKTSERVYEVAFDIATHFCENFKNSKFKGQFAVSSKAMALKYHRLFEEIGAEYPERKVTTRVVISPPDTREDNETIEEKDIPEIQKFWQEMMDEFGSEKNYLERIIEHFEKKTTPEIIICVDKLLTGFDAPCNTVLYIDKRLRDHNILQAIARVNRLFDGKDFGLVVDYRGIFGALDEAVKKYDALSEFDDEDLEGTFTNIAEEIAKLKERHTNVWAIFGSVANKQDLEAMQQHLRHEDVRQDFYDALNEFSKTLQLAMSSAKFHEDTPQETVQRYVTDLKYFRNLRAAVKQRYNEAVDYSEYEDQIRNMVDKYIGADEVKRIVEPVNIFEVDNLEEELEDIDGAAAKADFIASRVKKTCVEKMEEDPVLYQKLSEVIDEAIQAYLDKRLSEEEYLQKMFAAWEEAKQQGSSGVPSELRSDPEAKAYFRLLQAGFEKVVADERDDLAAIAAETALKARKAIDERKIRDWIEKRDVENAMRNDLDDLLFAVKGRYDLSLSGDDIDEMADGIIQVAKRREAES</sequence>
<feature type="domain" description="Helicase ATP-binding" evidence="11">
    <location>
        <begin position="315"/>
        <end position="477"/>
    </location>
</feature>
<dbReference type="PROSITE" id="PS51192">
    <property type="entry name" value="HELICASE_ATP_BIND_1"/>
    <property type="match status" value="1"/>
</dbReference>
<dbReference type="InterPro" id="IPR040980">
    <property type="entry name" value="SWI2_SNF2"/>
</dbReference>
<dbReference type="GO" id="GO:0009035">
    <property type="term" value="F:type I site-specific deoxyribonuclease activity"/>
    <property type="evidence" value="ECO:0007669"/>
    <property type="project" value="UniProtKB-EC"/>
</dbReference>
<evidence type="ECO:0000256" key="1">
    <source>
        <dbReference type="ARBA" id="ARBA00000851"/>
    </source>
</evidence>
<dbReference type="EC" id="3.1.21.3" evidence="10"/>
<evidence type="ECO:0000313" key="12">
    <source>
        <dbReference type="EMBL" id="ADY58592.1"/>
    </source>
</evidence>
<comment type="function">
    <text evidence="10">Subunit R is required for both nuclease and ATPase activities, but not for modification.</text>
</comment>
<evidence type="ECO:0000313" key="13">
    <source>
        <dbReference type="Proteomes" id="UP000006860"/>
    </source>
</evidence>
<keyword evidence="5 10" id="KW-0680">Restriction system</keyword>
<dbReference type="CDD" id="cd18800">
    <property type="entry name" value="SF2_C_EcoR124I-like"/>
    <property type="match status" value="1"/>
</dbReference>
<evidence type="ECO:0000256" key="6">
    <source>
        <dbReference type="ARBA" id="ARBA00022759"/>
    </source>
</evidence>
<dbReference type="InterPro" id="IPR007409">
    <property type="entry name" value="Restrct_endonuc_type1_HsdR_N"/>
</dbReference>
<dbReference type="Pfam" id="PF22679">
    <property type="entry name" value="T1R_D3-like"/>
    <property type="match status" value="1"/>
</dbReference>
<organism evidence="12 13">
    <name type="scientific">Rubinisphaera brasiliensis (strain ATCC 49424 / DSM 5305 / JCM 21570 / IAM 15109 / NBRC 103401 / IFAM 1448)</name>
    <name type="common">Planctomyces brasiliensis</name>
    <dbReference type="NCBI Taxonomy" id="756272"/>
    <lineage>
        <taxon>Bacteria</taxon>
        <taxon>Pseudomonadati</taxon>
        <taxon>Planctomycetota</taxon>
        <taxon>Planctomycetia</taxon>
        <taxon>Planctomycetales</taxon>
        <taxon>Planctomycetaceae</taxon>
        <taxon>Rubinisphaera</taxon>
    </lineage>
</organism>
<keyword evidence="3" id="KW-0540">Nuclease</keyword>
<dbReference type="Gene3D" id="3.40.50.300">
    <property type="entry name" value="P-loop containing nucleotide triphosphate hydrolases"/>
    <property type="match status" value="2"/>
</dbReference>
<evidence type="ECO:0000256" key="2">
    <source>
        <dbReference type="ARBA" id="ARBA00008598"/>
    </source>
</evidence>
<dbReference type="GO" id="GO:0003677">
    <property type="term" value="F:DNA binding"/>
    <property type="evidence" value="ECO:0007669"/>
    <property type="project" value="UniProtKB-KW"/>
</dbReference>
<dbReference type="eggNOG" id="COG0610">
    <property type="taxonomic scope" value="Bacteria"/>
</dbReference>
<evidence type="ECO:0000256" key="4">
    <source>
        <dbReference type="ARBA" id="ARBA00022741"/>
    </source>
</evidence>
<keyword evidence="9 10" id="KW-0238">DNA-binding</keyword>
<name>F0SJ50_RUBBR</name>
<dbReference type="Gene3D" id="3.90.1570.50">
    <property type="match status" value="1"/>
</dbReference>
<dbReference type="GO" id="GO:0009307">
    <property type="term" value="P:DNA restriction-modification system"/>
    <property type="evidence" value="ECO:0007669"/>
    <property type="project" value="UniProtKB-KW"/>
</dbReference>
<evidence type="ECO:0000256" key="7">
    <source>
        <dbReference type="ARBA" id="ARBA00022801"/>
    </source>
</evidence>
<keyword evidence="4 10" id="KW-0547">Nucleotide-binding</keyword>
<dbReference type="PANTHER" id="PTHR30195:SF15">
    <property type="entry name" value="TYPE I RESTRICTION ENZYME HINDI ENDONUCLEASE SUBUNIT"/>
    <property type="match status" value="1"/>
</dbReference>
<dbReference type="REBASE" id="33826">
    <property type="entry name" value="Pbr5305ORF969P"/>
</dbReference>
<dbReference type="PANTHER" id="PTHR30195">
    <property type="entry name" value="TYPE I SITE-SPECIFIC DEOXYRIBONUCLEASE PROTEIN SUBUNIT M AND R"/>
    <property type="match status" value="1"/>
</dbReference>
<dbReference type="STRING" id="756272.Plabr_0971"/>
<evidence type="ECO:0000256" key="9">
    <source>
        <dbReference type="ARBA" id="ARBA00023125"/>
    </source>
</evidence>
<dbReference type="HOGENOM" id="CLU_005762_0_1_0"/>
<dbReference type="InterPro" id="IPR014001">
    <property type="entry name" value="Helicase_ATP-bd"/>
</dbReference>
<keyword evidence="13" id="KW-1185">Reference proteome</keyword>
<dbReference type="SUPFAM" id="SSF52540">
    <property type="entry name" value="P-loop containing nucleoside triphosphate hydrolases"/>
    <property type="match status" value="2"/>
</dbReference>
<reference evidence="13" key="1">
    <citation type="submission" date="2011-02" db="EMBL/GenBank/DDBJ databases">
        <title>The complete genome of Planctomyces brasiliensis DSM 5305.</title>
        <authorList>
            <person name="Lucas S."/>
            <person name="Copeland A."/>
            <person name="Lapidus A."/>
            <person name="Bruce D."/>
            <person name="Goodwin L."/>
            <person name="Pitluck S."/>
            <person name="Kyrpides N."/>
            <person name="Mavromatis K."/>
            <person name="Pagani I."/>
            <person name="Ivanova N."/>
            <person name="Ovchinnikova G."/>
            <person name="Lu M."/>
            <person name="Detter J.C."/>
            <person name="Han C."/>
            <person name="Land M."/>
            <person name="Hauser L."/>
            <person name="Markowitz V."/>
            <person name="Cheng J.-F."/>
            <person name="Hugenholtz P."/>
            <person name="Woyke T."/>
            <person name="Wu D."/>
            <person name="Tindall B."/>
            <person name="Pomrenke H.G."/>
            <person name="Brambilla E."/>
            <person name="Klenk H.-P."/>
            <person name="Eisen J.A."/>
        </authorList>
    </citation>
    <scope>NUCLEOTIDE SEQUENCE [LARGE SCALE GENOMIC DNA]</scope>
    <source>
        <strain evidence="13">ATCC 49424 / DSM 5305 / JCM 21570 / NBRC 103401 / IFAM 1448</strain>
    </source>
</reference>
<dbReference type="NCBIfam" id="TIGR00348">
    <property type="entry name" value="hsdR"/>
    <property type="match status" value="1"/>
</dbReference>
<dbReference type="Pfam" id="PF11867">
    <property type="entry name" value="T1RH-like_C"/>
    <property type="match status" value="1"/>
</dbReference>
<dbReference type="KEGG" id="pbs:Plabr_0971"/>
<keyword evidence="8 10" id="KW-0067">ATP-binding</keyword>
<keyword evidence="6" id="KW-0255">Endonuclease</keyword>
<dbReference type="GO" id="GO:0005524">
    <property type="term" value="F:ATP binding"/>
    <property type="evidence" value="ECO:0007669"/>
    <property type="project" value="UniProtKB-KW"/>
</dbReference>
<dbReference type="EMBL" id="CP002546">
    <property type="protein sequence ID" value="ADY58592.1"/>
    <property type="molecule type" value="Genomic_DNA"/>
</dbReference>
<comment type="catalytic activity">
    <reaction evidence="1 10">
        <text>Endonucleolytic cleavage of DNA to give random double-stranded fragments with terminal 5'-phosphates, ATP is simultaneously hydrolyzed.</text>
        <dbReference type="EC" id="3.1.21.3"/>
    </reaction>
</comment>
<evidence type="ECO:0000256" key="5">
    <source>
        <dbReference type="ARBA" id="ARBA00022747"/>
    </source>
</evidence>
<dbReference type="SMART" id="SM00487">
    <property type="entry name" value="DEXDc"/>
    <property type="match status" value="1"/>
</dbReference>
<evidence type="ECO:0000256" key="3">
    <source>
        <dbReference type="ARBA" id="ARBA00022722"/>
    </source>
</evidence>
<dbReference type="Pfam" id="PF04313">
    <property type="entry name" value="HSDR_N"/>
    <property type="match status" value="1"/>
</dbReference>
<comment type="subunit">
    <text evidence="10">The type I restriction/modification system is composed of three polypeptides R, M and S.</text>
</comment>
<protein>
    <recommendedName>
        <fullName evidence="10">Type I restriction enzyme endonuclease subunit</fullName>
        <shortName evidence="10">R protein</shortName>
        <ecNumber evidence="10">3.1.21.3</ecNumber>
    </recommendedName>
</protein>
<dbReference type="OrthoDB" id="9758243at2"/>